<dbReference type="GO" id="GO:0006508">
    <property type="term" value="P:proteolysis"/>
    <property type="evidence" value="ECO:0007669"/>
    <property type="project" value="InterPro"/>
</dbReference>
<dbReference type="InterPro" id="IPR001309">
    <property type="entry name" value="Pept_C14_p20"/>
</dbReference>
<dbReference type="Proteomes" id="UP000195570">
    <property type="component" value="Unassembled WGS sequence"/>
</dbReference>
<feature type="domain" description="Caspase family p20" evidence="5">
    <location>
        <begin position="90"/>
        <end position="139"/>
    </location>
</feature>
<dbReference type="PRINTS" id="PR00019">
    <property type="entry name" value="LEURICHRPT"/>
</dbReference>
<dbReference type="GO" id="GO:0004197">
    <property type="term" value="F:cysteine-type endopeptidase activity"/>
    <property type="evidence" value="ECO:0007669"/>
    <property type="project" value="InterPro"/>
</dbReference>
<evidence type="ECO:0000313" key="6">
    <source>
        <dbReference type="EMBL" id="SCU71049.1"/>
    </source>
</evidence>
<feature type="coiled-coil region" evidence="3">
    <location>
        <begin position="264"/>
        <end position="326"/>
    </location>
</feature>
<evidence type="ECO:0000256" key="1">
    <source>
        <dbReference type="ARBA" id="ARBA00022614"/>
    </source>
</evidence>
<dbReference type="AlphaFoldDB" id="A0A1G4IF73"/>
<gene>
    <name evidence="6" type="ORF">TEOVI_000262900</name>
</gene>
<accession>A0A1G4IF73</accession>
<dbReference type="EMBL" id="CZPT02001559">
    <property type="protein sequence ID" value="SCU71049.1"/>
    <property type="molecule type" value="Genomic_DNA"/>
</dbReference>
<dbReference type="PROSITE" id="PS50208">
    <property type="entry name" value="CASPASE_P20"/>
    <property type="match status" value="1"/>
</dbReference>
<dbReference type="InterPro" id="IPR001611">
    <property type="entry name" value="Leu-rich_rpt"/>
</dbReference>
<dbReference type="Gene3D" id="3.80.10.10">
    <property type="entry name" value="Ribonuclease Inhibitor"/>
    <property type="match status" value="2"/>
</dbReference>
<dbReference type="PROSITE" id="PS51450">
    <property type="entry name" value="LRR"/>
    <property type="match status" value="4"/>
</dbReference>
<organism evidence="6 7">
    <name type="scientific">Trypanosoma equiperdum</name>
    <dbReference type="NCBI Taxonomy" id="5694"/>
    <lineage>
        <taxon>Eukaryota</taxon>
        <taxon>Discoba</taxon>
        <taxon>Euglenozoa</taxon>
        <taxon>Kinetoplastea</taxon>
        <taxon>Metakinetoplastina</taxon>
        <taxon>Trypanosomatida</taxon>
        <taxon>Trypanosomatidae</taxon>
        <taxon>Trypanosoma</taxon>
    </lineage>
</organism>
<dbReference type="GeneID" id="92376569"/>
<dbReference type="GO" id="GO:0005737">
    <property type="term" value="C:cytoplasm"/>
    <property type="evidence" value="ECO:0007669"/>
    <property type="project" value="TreeGrafter"/>
</dbReference>
<keyword evidence="1" id="KW-0433">Leucine-rich repeat</keyword>
<evidence type="ECO:0000313" key="7">
    <source>
        <dbReference type="Proteomes" id="UP000195570"/>
    </source>
</evidence>
<feature type="compositionally biased region" description="Low complexity" evidence="4">
    <location>
        <begin position="246"/>
        <end position="258"/>
    </location>
</feature>
<proteinExistence type="predicted"/>
<feature type="region of interest" description="Disordered" evidence="4">
    <location>
        <begin position="220"/>
        <end position="260"/>
    </location>
</feature>
<evidence type="ECO:0000259" key="5">
    <source>
        <dbReference type="PROSITE" id="PS50208"/>
    </source>
</evidence>
<dbReference type="PANTHER" id="PTHR15454">
    <property type="entry name" value="NISCHARIN RELATED"/>
    <property type="match status" value="1"/>
</dbReference>
<evidence type="ECO:0000256" key="2">
    <source>
        <dbReference type="ARBA" id="ARBA00022737"/>
    </source>
</evidence>
<dbReference type="PANTHER" id="PTHR15454:SF56">
    <property type="entry name" value="PROTEIN PHOSPHATASE 1 REGULATORY SUBUNIT 7-RELATED"/>
    <property type="match status" value="1"/>
</dbReference>
<dbReference type="RefSeq" id="XP_067081770.1">
    <property type="nucleotide sequence ID" value="XM_067225669.1"/>
</dbReference>
<sequence length="360" mass="39571">MELTLTRRGIQSFDASTLLHGASDGAFYEGGASKNQRHLAIRTLDLSHNNITTFIGGNLLAGLAVLNLSNNSLQTFDVAFLPSSLTSLNLSHNALRGLWGLAAASPKLQELNISFNTITSPNLGELPKFLTTLSCQGNLIDSMCPFVGLQQLHTLDLSSNRVEDPNELPYLKSMRGLRHLELRGNPVMCEPKAVPMLLEALPRLARLDRTPLSQASGNQMFKVHRSRSARAAEDQSTSKSACDTLSNSSATRRATSRNGQDMEVRCLEARVNELLRLLEGSEKSEQQLRYQKKILREQVSACAGVIDSQALELERLGREINELRGEEVSLKEPVAELEQTFVQTHASLVAHRLNQSTGFA</sequence>
<evidence type="ECO:0000256" key="4">
    <source>
        <dbReference type="SAM" id="MobiDB-lite"/>
    </source>
</evidence>
<name>A0A1G4IF73_TRYEQ</name>
<dbReference type="VEuPathDB" id="TriTrypDB:TEOVI_000262900"/>
<dbReference type="Pfam" id="PF13855">
    <property type="entry name" value="LRR_8"/>
    <property type="match status" value="1"/>
</dbReference>
<dbReference type="InterPro" id="IPR032675">
    <property type="entry name" value="LRR_dom_sf"/>
</dbReference>
<evidence type="ECO:0000256" key="3">
    <source>
        <dbReference type="SAM" id="Coils"/>
    </source>
</evidence>
<reference evidence="6" key="1">
    <citation type="submission" date="2016-09" db="EMBL/GenBank/DDBJ databases">
        <authorList>
            <person name="Hebert L."/>
            <person name="Moumen B."/>
        </authorList>
    </citation>
    <scope>NUCLEOTIDE SEQUENCE [LARGE SCALE GENOMIC DNA]</scope>
    <source>
        <strain evidence="6">OVI</strain>
    </source>
</reference>
<dbReference type="SUPFAM" id="SSF52075">
    <property type="entry name" value="Outer arm dynein light chain 1"/>
    <property type="match status" value="1"/>
</dbReference>
<comment type="caution">
    <text evidence="6">The sequence shown here is derived from an EMBL/GenBank/DDBJ whole genome shotgun (WGS) entry which is preliminary data.</text>
</comment>
<protein>
    <submittedName>
        <fullName evidence="6">Leucine-rich repeat protein (LRRP), putative</fullName>
    </submittedName>
</protein>
<keyword evidence="7" id="KW-1185">Reference proteome</keyword>
<dbReference type="Pfam" id="PF00560">
    <property type="entry name" value="LRR_1"/>
    <property type="match status" value="1"/>
</dbReference>
<keyword evidence="2" id="KW-0677">Repeat</keyword>
<feature type="compositionally biased region" description="Polar residues" evidence="4">
    <location>
        <begin position="234"/>
        <end position="245"/>
    </location>
</feature>
<keyword evidence="3" id="KW-0175">Coiled coil</keyword>